<keyword evidence="2" id="KW-1185">Reference proteome</keyword>
<dbReference type="HOGENOM" id="CLU_1799631_0_0_1"/>
<dbReference type="Gramene" id="OMERI08G09130.1">
    <property type="protein sequence ID" value="OMERI08G09130.1"/>
    <property type="gene ID" value="OMERI08G09130"/>
</dbReference>
<reference evidence="1" key="1">
    <citation type="submission" date="2015-04" db="UniProtKB">
        <authorList>
            <consortium name="EnsemblPlants"/>
        </authorList>
    </citation>
    <scope>IDENTIFICATION</scope>
</reference>
<sequence length="164" mass="17072">MVAHHEINHAIKSGREEKIELKAEIAMAGSDYAEEFDQADEKLASFCLHLEAMAEAGDVIDQADEKLATFCLHLQAMAGTAGDDEIEQADESFAAFCLDLEAMASEAAAVASNDDDMAAAAAVDETKCKAAAALSTACCEAAGMEMIHHGHGAASSQVHLAAAC</sequence>
<dbReference type="EnsemblPlants" id="OMERI08G09130.1">
    <property type="protein sequence ID" value="OMERI08G09130.1"/>
    <property type="gene ID" value="OMERI08G09130"/>
</dbReference>
<organism evidence="1">
    <name type="scientific">Oryza meridionalis</name>
    <dbReference type="NCBI Taxonomy" id="40149"/>
    <lineage>
        <taxon>Eukaryota</taxon>
        <taxon>Viridiplantae</taxon>
        <taxon>Streptophyta</taxon>
        <taxon>Embryophyta</taxon>
        <taxon>Tracheophyta</taxon>
        <taxon>Spermatophyta</taxon>
        <taxon>Magnoliopsida</taxon>
        <taxon>Liliopsida</taxon>
        <taxon>Poales</taxon>
        <taxon>Poaceae</taxon>
        <taxon>BOP clade</taxon>
        <taxon>Oryzoideae</taxon>
        <taxon>Oryzeae</taxon>
        <taxon>Oryzinae</taxon>
        <taxon>Oryza</taxon>
    </lineage>
</organism>
<proteinExistence type="predicted"/>
<dbReference type="AlphaFoldDB" id="A0A0E0EKB8"/>
<dbReference type="Proteomes" id="UP000008021">
    <property type="component" value="Chromosome 8"/>
</dbReference>
<accession>A0A0E0EKB8</accession>
<reference evidence="1" key="2">
    <citation type="submission" date="2018-05" db="EMBL/GenBank/DDBJ databases">
        <title>OmerRS3 (Oryza meridionalis Reference Sequence Version 3).</title>
        <authorList>
            <person name="Zhang J."/>
            <person name="Kudrna D."/>
            <person name="Lee S."/>
            <person name="Talag J."/>
            <person name="Welchert J."/>
            <person name="Wing R.A."/>
        </authorList>
    </citation>
    <scope>NUCLEOTIDE SEQUENCE [LARGE SCALE GENOMIC DNA]</scope>
    <source>
        <strain evidence="1">cv. OR44</strain>
    </source>
</reference>
<evidence type="ECO:0000313" key="2">
    <source>
        <dbReference type="Proteomes" id="UP000008021"/>
    </source>
</evidence>
<evidence type="ECO:0000313" key="1">
    <source>
        <dbReference type="EnsemblPlants" id="OMERI08G09130.1"/>
    </source>
</evidence>
<protein>
    <submittedName>
        <fullName evidence="1">Uncharacterized protein</fullName>
    </submittedName>
</protein>
<name>A0A0E0EKB8_9ORYZ</name>